<keyword evidence="1" id="KW-0812">Transmembrane</keyword>
<evidence type="ECO:0000256" key="1">
    <source>
        <dbReference type="SAM" id="Phobius"/>
    </source>
</evidence>
<keyword evidence="1" id="KW-0472">Membrane</keyword>
<evidence type="ECO:0000313" key="2">
    <source>
        <dbReference type="EMBL" id="JAE11928.1"/>
    </source>
</evidence>
<reference evidence="2" key="1">
    <citation type="submission" date="2014-09" db="EMBL/GenBank/DDBJ databases">
        <authorList>
            <person name="Magalhaes I.L.F."/>
            <person name="Oliveira U."/>
            <person name="Santos F.R."/>
            <person name="Vidigal T.H.D.A."/>
            <person name="Brescovit A.D."/>
            <person name="Santos A.J."/>
        </authorList>
    </citation>
    <scope>NUCLEOTIDE SEQUENCE</scope>
    <source>
        <tissue evidence="2">Shoot tissue taken approximately 20 cm above the soil surface</tissue>
    </source>
</reference>
<feature type="transmembrane region" description="Helical" evidence="1">
    <location>
        <begin position="16"/>
        <end position="40"/>
    </location>
</feature>
<organism evidence="2">
    <name type="scientific">Arundo donax</name>
    <name type="common">Giant reed</name>
    <name type="synonym">Donax arundinaceus</name>
    <dbReference type="NCBI Taxonomy" id="35708"/>
    <lineage>
        <taxon>Eukaryota</taxon>
        <taxon>Viridiplantae</taxon>
        <taxon>Streptophyta</taxon>
        <taxon>Embryophyta</taxon>
        <taxon>Tracheophyta</taxon>
        <taxon>Spermatophyta</taxon>
        <taxon>Magnoliopsida</taxon>
        <taxon>Liliopsida</taxon>
        <taxon>Poales</taxon>
        <taxon>Poaceae</taxon>
        <taxon>PACMAD clade</taxon>
        <taxon>Arundinoideae</taxon>
        <taxon>Arundineae</taxon>
        <taxon>Arundo</taxon>
    </lineage>
</organism>
<protein>
    <submittedName>
        <fullName evidence="2">Uncharacterized protein</fullName>
    </submittedName>
</protein>
<accession>A0A0A9FUE2</accession>
<reference evidence="2" key="2">
    <citation type="journal article" date="2015" name="Data Brief">
        <title>Shoot transcriptome of the giant reed, Arundo donax.</title>
        <authorList>
            <person name="Barrero R.A."/>
            <person name="Guerrero F.D."/>
            <person name="Moolhuijzen P."/>
            <person name="Goolsby J.A."/>
            <person name="Tidwell J."/>
            <person name="Bellgard S.E."/>
            <person name="Bellgard M.I."/>
        </authorList>
    </citation>
    <scope>NUCLEOTIDE SEQUENCE</scope>
    <source>
        <tissue evidence="2">Shoot tissue taken approximately 20 cm above the soil surface</tissue>
    </source>
</reference>
<dbReference type="AlphaFoldDB" id="A0A0A9FUE2"/>
<keyword evidence="1" id="KW-1133">Transmembrane helix</keyword>
<sequence>MGWVFRLYRGVSDTKLASGCSICSLLPCCVVWCVMFAYLLGRLHHDKQCFLSHFLPWSRHMMQSLSICHFVPTIYA</sequence>
<dbReference type="EMBL" id="GBRH01185968">
    <property type="protein sequence ID" value="JAE11928.1"/>
    <property type="molecule type" value="Transcribed_RNA"/>
</dbReference>
<proteinExistence type="predicted"/>
<name>A0A0A9FUE2_ARUDO</name>